<reference evidence="1 2" key="1">
    <citation type="journal article" date="2012" name="J. Bacteriol.">
        <title>Draft genome of Streptomyces tsukubaensis NRRL 18488, the producer of the clinically important immunosuppressant tacrolimus (FK506).</title>
        <authorList>
            <person name="Barreiro C."/>
            <person name="Prieto C."/>
            <person name="Sola-Landa A."/>
            <person name="Solera E."/>
            <person name="Martinez-Castro M."/>
            <person name="Perez-Redondo R."/>
            <person name="Garcia-Estrada C."/>
            <person name="Aparicio J.F."/>
            <person name="Fernandez-Martinez L.T."/>
            <person name="Santos-Aberturas J."/>
            <person name="Salehi-Najafabadi Z."/>
            <person name="Rodriguez-Garcia A."/>
            <person name="Tauch A."/>
            <person name="Martin J.F."/>
        </authorList>
    </citation>
    <scope>NUCLEOTIDE SEQUENCE [LARGE SCALE GENOMIC DNA]</scope>
    <source>
        <strain evidence="2">DSM 42081 / NBRC 108919 / NRRL 18488 / 9993</strain>
    </source>
</reference>
<name>I2NBB6_STRT9</name>
<protein>
    <submittedName>
        <fullName evidence="1">Uncharacterized protein</fullName>
    </submittedName>
</protein>
<dbReference type="Proteomes" id="UP000005940">
    <property type="component" value="Chromosome"/>
</dbReference>
<organism evidence="1 2">
    <name type="scientific">Streptomyces tsukubensis (strain DSM 42081 / NBRC 108919 / NRRL 18488 / 9993)</name>
    <dbReference type="NCBI Taxonomy" id="1114943"/>
    <lineage>
        <taxon>Bacteria</taxon>
        <taxon>Bacillati</taxon>
        <taxon>Actinomycetota</taxon>
        <taxon>Actinomycetes</taxon>
        <taxon>Kitasatosporales</taxon>
        <taxon>Streptomycetaceae</taxon>
        <taxon>Streptomyces</taxon>
    </lineage>
</organism>
<keyword evidence="2" id="KW-1185">Reference proteome</keyword>
<gene>
    <name evidence="1" type="ORF">STSU_001470</name>
</gene>
<accession>I2NBB6</accession>
<dbReference type="EMBL" id="CP029159">
    <property type="protein sequence ID" value="QKM66026.1"/>
    <property type="molecule type" value="Genomic_DNA"/>
</dbReference>
<proteinExistence type="predicted"/>
<dbReference type="AlphaFoldDB" id="I2NBB6"/>
<evidence type="ECO:0000313" key="2">
    <source>
        <dbReference type="Proteomes" id="UP000005940"/>
    </source>
</evidence>
<evidence type="ECO:0000313" key="1">
    <source>
        <dbReference type="EMBL" id="QKM66026.1"/>
    </source>
</evidence>
<sequence length="66" mass="7317">MVTAAESLKLVNECSAQRTAVKQWRWMGNYGSVYDVTTVANRLGLVNGELLVTPMASGLLPTFMYY</sequence>